<dbReference type="AlphaFoldDB" id="A0A484B4Q8"/>
<dbReference type="InterPro" id="IPR015897">
    <property type="entry name" value="CHK_kinase-like"/>
</dbReference>
<dbReference type="SUPFAM" id="SSF56112">
    <property type="entry name" value="Protein kinase-like (PK-like)"/>
    <property type="match status" value="1"/>
</dbReference>
<dbReference type="Gene3D" id="3.90.1200.10">
    <property type="match status" value="1"/>
</dbReference>
<dbReference type="Pfam" id="PF02958">
    <property type="entry name" value="EcKL"/>
    <property type="match status" value="1"/>
</dbReference>
<accession>A0A484B4Q8</accession>
<dbReference type="SMART" id="SM00587">
    <property type="entry name" value="CHK"/>
    <property type="match status" value="1"/>
</dbReference>
<keyword evidence="3" id="KW-1185">Reference proteome</keyword>
<dbReference type="Proteomes" id="UP000295192">
    <property type="component" value="Unassembled WGS sequence"/>
</dbReference>
<feature type="domain" description="CHK kinase-like" evidence="1">
    <location>
        <begin position="140"/>
        <end position="353"/>
    </location>
</feature>
<name>A0A484B4Q8_DRONA</name>
<evidence type="ECO:0000259" key="1">
    <source>
        <dbReference type="SMART" id="SM00587"/>
    </source>
</evidence>
<dbReference type="PANTHER" id="PTHR11012">
    <property type="entry name" value="PROTEIN KINASE-LIKE DOMAIN-CONTAINING"/>
    <property type="match status" value="1"/>
</dbReference>
<gene>
    <name evidence="2" type="ORF">AWZ03_009921</name>
</gene>
<evidence type="ECO:0000313" key="2">
    <source>
        <dbReference type="EMBL" id="TDG43678.1"/>
    </source>
</evidence>
<evidence type="ECO:0000313" key="3">
    <source>
        <dbReference type="Proteomes" id="UP000295192"/>
    </source>
</evidence>
<dbReference type="InterPro" id="IPR011009">
    <property type="entry name" value="Kinase-like_dom_sf"/>
</dbReference>
<dbReference type="PANTHER" id="PTHR11012:SF4">
    <property type="entry name" value="LD42035P"/>
    <property type="match status" value="1"/>
</dbReference>
<comment type="caution">
    <text evidence="2">The sequence shown here is derived from an EMBL/GenBank/DDBJ whole genome shotgun (WGS) entry which is preliminary data.</text>
</comment>
<organism evidence="2 3">
    <name type="scientific">Drosophila navojoa</name>
    <name type="common">Fruit fly</name>
    <dbReference type="NCBI Taxonomy" id="7232"/>
    <lineage>
        <taxon>Eukaryota</taxon>
        <taxon>Metazoa</taxon>
        <taxon>Ecdysozoa</taxon>
        <taxon>Arthropoda</taxon>
        <taxon>Hexapoda</taxon>
        <taxon>Insecta</taxon>
        <taxon>Pterygota</taxon>
        <taxon>Neoptera</taxon>
        <taxon>Endopterygota</taxon>
        <taxon>Diptera</taxon>
        <taxon>Brachycera</taxon>
        <taxon>Muscomorpha</taxon>
        <taxon>Ephydroidea</taxon>
        <taxon>Drosophilidae</taxon>
        <taxon>Drosophila</taxon>
    </lineage>
</organism>
<protein>
    <recommendedName>
        <fullName evidence="1">CHK kinase-like domain-containing protein</fullName>
    </recommendedName>
</protein>
<dbReference type="OMA" id="FEQGYMD"/>
<sequence>MATQQQHFDYMEKYLVYDIFKYFGNDATLIDHNIKCSNGLDGFMSAVYTVELTMEIAGNERQELVLVKFMKGSPEFRESGKCYTQFANEVFVYAELLPAYENLLRDSKLNTELVEQLVPRVYCAKFGLIKGLGEARESVLALEHLQPKGFKLGPRLTLRLDQLEAMCSVLGPYHAMGYALSILQPRLENRLRQQVVPLHFVSEANVPNIYAVLYRIAFDRFYEFYNRCRDQLLQPQEDRFAEAIERLRVKYFEQPEKLLEGIFKSACDDTQPEWHFNTFLHGDFNRNNVLFHENEEGRVDGIRMIDFQELRYSTTAIDISFFLYMNTPAENRAEIFAKLLRSYHQRMHQTLELILQRNHETLSEEQITNLLSSYSFARFERHFSRYAFYGVMICMHFLPWLLGSEADCAQLSKLFETDMHGPAFYKLSMDIAGDEANRQIFGVMRHAFEQGYMDHI</sequence>
<reference evidence="2 3" key="1">
    <citation type="journal article" date="2019" name="J. Hered.">
        <title>An Improved Genome Assembly for Drosophila navojoa, the Basal Species in the mojavensis Cluster.</title>
        <authorList>
            <person name="Vanderlinde T."/>
            <person name="Dupim E.G."/>
            <person name="Nazario-Yepiz N.O."/>
            <person name="Carvalho A.B."/>
        </authorList>
    </citation>
    <scope>NUCLEOTIDE SEQUENCE [LARGE SCALE GENOMIC DNA]</scope>
    <source>
        <strain evidence="2">Navoj_Jal97</strain>
        <tissue evidence="2">Whole organism</tissue>
    </source>
</reference>
<proteinExistence type="predicted"/>
<dbReference type="EMBL" id="LSRL02000140">
    <property type="protein sequence ID" value="TDG43678.1"/>
    <property type="molecule type" value="Genomic_DNA"/>
</dbReference>
<dbReference type="OrthoDB" id="190089at2759"/>
<dbReference type="InterPro" id="IPR004119">
    <property type="entry name" value="EcKL"/>
</dbReference>
<dbReference type="KEGG" id="dnv:108656213"/>